<sequence length="373" mass="43010">MDIEKYKNTIQDCNLNFLVGSGLSVPYFSTLGNIEVLLTELDKNTTLTPNEKTIIRASILGKYFKTVISKNPQIIDETIPDVSRDEVLVNYKNFLVYLNTIVLKRKSTILNKQVNLFTTNIDIFFEKALENNQLEYNDGFYGRFKPTFNLTNFKNSLFKKSLHYDNTSEIPVFNLLKVHGSLTWESDKDKIVYSGLRAIDDVQVKFNAVESDLIDFTKSATIDSHFTTEVKSKTISSNYSEFLEEYKKFAVVNPTKEKFQDTILNLQYYELLRLFSNELEKENTILIVFGFSMADEHIREIVTRAANSNPTLTIKVFAYDNSAKLEIEANLKKGSAAIRYNNIEVIEIEDTTKKFDFKTFNDEFLKAILDKID</sequence>
<accession>A0A917HYW8</accession>
<dbReference type="EMBL" id="BMJW01000002">
    <property type="protein sequence ID" value="GGG98710.1"/>
    <property type="molecule type" value="Genomic_DNA"/>
</dbReference>
<reference evidence="1" key="2">
    <citation type="submission" date="2020-09" db="EMBL/GenBank/DDBJ databases">
        <authorList>
            <person name="Sun Q."/>
            <person name="Zhou Y."/>
        </authorList>
    </citation>
    <scope>NUCLEOTIDE SEQUENCE</scope>
    <source>
        <strain evidence="1">CGMCC 1.15763</strain>
    </source>
</reference>
<gene>
    <name evidence="1" type="ORF">GCM10011416_16180</name>
</gene>
<evidence type="ECO:0008006" key="3">
    <source>
        <dbReference type="Google" id="ProtNLM"/>
    </source>
</evidence>
<protein>
    <recommendedName>
        <fullName evidence="3">SIR2-like domain-containing protein</fullName>
    </recommendedName>
</protein>
<evidence type="ECO:0000313" key="1">
    <source>
        <dbReference type="EMBL" id="GGG98710.1"/>
    </source>
</evidence>
<comment type="caution">
    <text evidence="1">The sequence shown here is derived from an EMBL/GenBank/DDBJ whole genome shotgun (WGS) entry which is preliminary data.</text>
</comment>
<proteinExistence type="predicted"/>
<dbReference type="RefSeq" id="WP_188598818.1">
    <property type="nucleotide sequence ID" value="NZ_BMJW01000002.1"/>
</dbReference>
<dbReference type="AlphaFoldDB" id="A0A917HYW8"/>
<evidence type="ECO:0000313" key="2">
    <source>
        <dbReference type="Proteomes" id="UP000633278"/>
    </source>
</evidence>
<organism evidence="1 2">
    <name type="scientific">Polaribacter pacificus</name>
    <dbReference type="NCBI Taxonomy" id="1775173"/>
    <lineage>
        <taxon>Bacteria</taxon>
        <taxon>Pseudomonadati</taxon>
        <taxon>Bacteroidota</taxon>
        <taxon>Flavobacteriia</taxon>
        <taxon>Flavobacteriales</taxon>
        <taxon>Flavobacteriaceae</taxon>
    </lineage>
</organism>
<keyword evidence="2" id="KW-1185">Reference proteome</keyword>
<reference evidence="1" key="1">
    <citation type="journal article" date="2014" name="Int. J. Syst. Evol. Microbiol.">
        <title>Complete genome sequence of Corynebacterium casei LMG S-19264T (=DSM 44701T), isolated from a smear-ripened cheese.</title>
        <authorList>
            <consortium name="US DOE Joint Genome Institute (JGI-PGF)"/>
            <person name="Walter F."/>
            <person name="Albersmeier A."/>
            <person name="Kalinowski J."/>
            <person name="Ruckert C."/>
        </authorList>
    </citation>
    <scope>NUCLEOTIDE SEQUENCE</scope>
    <source>
        <strain evidence="1">CGMCC 1.15763</strain>
    </source>
</reference>
<name>A0A917HYW8_9FLAO</name>
<dbReference type="Proteomes" id="UP000633278">
    <property type="component" value="Unassembled WGS sequence"/>
</dbReference>